<proteinExistence type="predicted"/>
<evidence type="ECO:0000256" key="1">
    <source>
        <dbReference type="SAM" id="MobiDB-lite"/>
    </source>
</evidence>
<comment type="caution">
    <text evidence="2">The sequence shown here is derived from an EMBL/GenBank/DDBJ whole genome shotgun (WGS) entry which is preliminary data.</text>
</comment>
<feature type="region of interest" description="Disordered" evidence="1">
    <location>
        <begin position="116"/>
        <end position="162"/>
    </location>
</feature>
<reference evidence="2 3" key="1">
    <citation type="submission" date="2016-01" db="EMBL/GenBank/DDBJ databases">
        <title>Biosynthesis of antibiotic leucinostatins and their inhibition on Phytophthora in bio-control Purpureocillium lilacinum.</title>
        <authorList>
            <person name="Wang G."/>
            <person name="Liu Z."/>
            <person name="Lin R."/>
            <person name="Li E."/>
            <person name="Mao Z."/>
            <person name="Ling J."/>
            <person name="Yin W."/>
            <person name="Xie B."/>
        </authorList>
    </citation>
    <scope>NUCLEOTIDE SEQUENCE [LARGE SCALE GENOMIC DNA]</scope>
    <source>
        <strain evidence="2">PLBJ-1</strain>
    </source>
</reference>
<accession>A0A179H3Z7</accession>
<feature type="compositionally biased region" description="Polar residues" evidence="1">
    <location>
        <begin position="116"/>
        <end position="126"/>
    </location>
</feature>
<dbReference type="Proteomes" id="UP000078240">
    <property type="component" value="Unassembled WGS sequence"/>
</dbReference>
<organism evidence="2 3">
    <name type="scientific">Purpureocillium lilacinum</name>
    <name type="common">Paecilomyces lilacinus</name>
    <dbReference type="NCBI Taxonomy" id="33203"/>
    <lineage>
        <taxon>Eukaryota</taxon>
        <taxon>Fungi</taxon>
        <taxon>Dikarya</taxon>
        <taxon>Ascomycota</taxon>
        <taxon>Pezizomycotina</taxon>
        <taxon>Sordariomycetes</taxon>
        <taxon>Hypocreomycetidae</taxon>
        <taxon>Hypocreales</taxon>
        <taxon>Ophiocordycipitaceae</taxon>
        <taxon>Purpureocillium</taxon>
    </lineage>
</organism>
<sequence>MPSQLENSDPVANEGAAIHITTPGEESGGTTPTTVSSDYGHYEGLVGSYRLNHDADILADEDDHSQAYDEFDLDGYEDCDFNDYDPRHATGYVDTNVEHDEPSMFVEGHNEELAQGNHTRPVSSEDAQLPRQPLAAKRKRSAEDGGPAPLNLATSNKRRALDSSNDDINIEEEREALEGLAKAMSSPRFENLPRLGQRVSEIHDEVGMAMNRVDHLEEHHVEDLANELEAIKVLIFDLEDKLEGRLERRLERSASLMIDMMSPKLRAQYDRQSEMEELLAKHKRRMEDRLAEHSEEIKAPLQKHIEHSKLLKIHSEMLADGFGGE</sequence>
<feature type="region of interest" description="Disordered" evidence="1">
    <location>
        <begin position="1"/>
        <end position="39"/>
    </location>
</feature>
<dbReference type="AlphaFoldDB" id="A0A179H3Z7"/>
<name>A0A179H3Z7_PURLI</name>
<gene>
    <name evidence="2" type="ORF">VFPBJ_03716</name>
</gene>
<evidence type="ECO:0000313" key="2">
    <source>
        <dbReference type="EMBL" id="OAQ84947.1"/>
    </source>
</evidence>
<evidence type="ECO:0000313" key="3">
    <source>
        <dbReference type="Proteomes" id="UP000078240"/>
    </source>
</evidence>
<feature type="compositionally biased region" description="Low complexity" evidence="1">
    <location>
        <begin position="21"/>
        <end position="37"/>
    </location>
</feature>
<dbReference type="EMBL" id="LSBH01000002">
    <property type="protein sequence ID" value="OAQ84947.1"/>
    <property type="molecule type" value="Genomic_DNA"/>
</dbReference>
<protein>
    <submittedName>
        <fullName evidence="2">Uncharacterized protein</fullName>
    </submittedName>
</protein>